<keyword evidence="10" id="KW-1185">Reference proteome</keyword>
<dbReference type="InterPro" id="IPR014720">
    <property type="entry name" value="dsRBD_dom"/>
</dbReference>
<proteinExistence type="predicted"/>
<comment type="caution">
    <text evidence="9">The sequence shown here is derived from an EMBL/GenBank/DDBJ whole genome shotgun (WGS) entry which is preliminary data.</text>
</comment>
<evidence type="ECO:0000313" key="10">
    <source>
        <dbReference type="Proteomes" id="UP000886523"/>
    </source>
</evidence>
<feature type="region of interest" description="Disordered" evidence="6">
    <location>
        <begin position="237"/>
        <end position="267"/>
    </location>
</feature>
<dbReference type="GO" id="GO:0006369">
    <property type="term" value="P:termination of RNA polymerase II transcription"/>
    <property type="evidence" value="ECO:0007669"/>
    <property type="project" value="TreeGrafter"/>
</dbReference>
<keyword evidence="3" id="KW-0378">Hydrolase</keyword>
<dbReference type="EMBL" id="MU128968">
    <property type="protein sequence ID" value="KAF9513841.1"/>
    <property type="molecule type" value="Genomic_DNA"/>
</dbReference>
<evidence type="ECO:0000256" key="3">
    <source>
        <dbReference type="ARBA" id="ARBA00022801"/>
    </source>
</evidence>
<dbReference type="InterPro" id="IPR036389">
    <property type="entry name" value="RNase_III_sf"/>
</dbReference>
<evidence type="ECO:0000259" key="7">
    <source>
        <dbReference type="PROSITE" id="PS50137"/>
    </source>
</evidence>
<name>A0A9P6AZX3_9AGAM</name>
<keyword evidence="1" id="KW-0540">Nuclease</keyword>
<dbReference type="Pfam" id="PF00035">
    <property type="entry name" value="dsrm"/>
    <property type="match status" value="1"/>
</dbReference>
<dbReference type="PROSITE" id="PS50137">
    <property type="entry name" value="DS_RBD"/>
    <property type="match status" value="1"/>
</dbReference>
<reference evidence="9" key="1">
    <citation type="journal article" date="2020" name="Nat. Commun.">
        <title>Large-scale genome sequencing of mycorrhizal fungi provides insights into the early evolution of symbiotic traits.</title>
        <authorList>
            <person name="Miyauchi S."/>
            <person name="Kiss E."/>
            <person name="Kuo A."/>
            <person name="Drula E."/>
            <person name="Kohler A."/>
            <person name="Sanchez-Garcia M."/>
            <person name="Morin E."/>
            <person name="Andreopoulos B."/>
            <person name="Barry K.W."/>
            <person name="Bonito G."/>
            <person name="Buee M."/>
            <person name="Carver A."/>
            <person name="Chen C."/>
            <person name="Cichocki N."/>
            <person name="Clum A."/>
            <person name="Culley D."/>
            <person name="Crous P.W."/>
            <person name="Fauchery L."/>
            <person name="Girlanda M."/>
            <person name="Hayes R.D."/>
            <person name="Keri Z."/>
            <person name="LaButti K."/>
            <person name="Lipzen A."/>
            <person name="Lombard V."/>
            <person name="Magnuson J."/>
            <person name="Maillard F."/>
            <person name="Murat C."/>
            <person name="Nolan M."/>
            <person name="Ohm R.A."/>
            <person name="Pangilinan J."/>
            <person name="Pereira M.F."/>
            <person name="Perotto S."/>
            <person name="Peter M."/>
            <person name="Pfister S."/>
            <person name="Riley R."/>
            <person name="Sitrit Y."/>
            <person name="Stielow J.B."/>
            <person name="Szollosi G."/>
            <person name="Zifcakova L."/>
            <person name="Stursova M."/>
            <person name="Spatafora J.W."/>
            <person name="Tedersoo L."/>
            <person name="Vaario L.M."/>
            <person name="Yamada A."/>
            <person name="Yan M."/>
            <person name="Wang P."/>
            <person name="Xu J."/>
            <person name="Bruns T."/>
            <person name="Baldrian P."/>
            <person name="Vilgalys R."/>
            <person name="Dunand C."/>
            <person name="Henrissat B."/>
            <person name="Grigoriev I.V."/>
            <person name="Hibbett D."/>
            <person name="Nagy L.G."/>
            <person name="Martin F.M."/>
        </authorList>
    </citation>
    <scope>NUCLEOTIDE SEQUENCE</scope>
    <source>
        <strain evidence="9">UP504</strain>
    </source>
</reference>
<dbReference type="GO" id="GO:0006364">
    <property type="term" value="P:rRNA processing"/>
    <property type="evidence" value="ECO:0007669"/>
    <property type="project" value="TreeGrafter"/>
</dbReference>
<dbReference type="SUPFAM" id="SSF69065">
    <property type="entry name" value="RNase III domain-like"/>
    <property type="match status" value="1"/>
</dbReference>
<evidence type="ECO:0000256" key="2">
    <source>
        <dbReference type="ARBA" id="ARBA00022759"/>
    </source>
</evidence>
<evidence type="ECO:0000256" key="1">
    <source>
        <dbReference type="ARBA" id="ARBA00022722"/>
    </source>
</evidence>
<evidence type="ECO:0000256" key="6">
    <source>
        <dbReference type="SAM" id="MobiDB-lite"/>
    </source>
</evidence>
<organism evidence="9 10">
    <name type="scientific">Hydnum rufescens UP504</name>
    <dbReference type="NCBI Taxonomy" id="1448309"/>
    <lineage>
        <taxon>Eukaryota</taxon>
        <taxon>Fungi</taxon>
        <taxon>Dikarya</taxon>
        <taxon>Basidiomycota</taxon>
        <taxon>Agaricomycotina</taxon>
        <taxon>Agaricomycetes</taxon>
        <taxon>Cantharellales</taxon>
        <taxon>Hydnaceae</taxon>
        <taxon>Hydnum</taxon>
    </lineage>
</organism>
<sequence>MKEYCVSLMHLCHKWAVVANIMLHVASWVGDELRVIALNCLVWDKEWPGTAETSMDVNFEFANISLPALPAIRSDSIRKQVFTHRSLHAQSTLLFEYPQPASRASSPVPDSDNERLEFLGDSILNFCATLLLHRILPRLKCGPATTVRGMILSNRTFATISKRYGLIENLLFDPNNPKDVLTSSKIQADLFEAYIAGMYLDKGLEITQEYLSQLLEPYALAAYRTVRYQHGLHDDTVNDRHDDAFTAPGGSPSGAHSPGDTQGENVASNRTETATLHQYAEALGKSLEYTFRSLPSVNGTPWWESTVMADDNILATARGTTKKAAKNYAAALGIEEIRKLHPEFTKDQDEEIILRPNKRKRKDSRNMTKILKKNNLNIETLNWEDLLGMNFDTGTTSSMLHVGL</sequence>
<dbReference type="PANTHER" id="PTHR11207:SF0">
    <property type="entry name" value="RIBONUCLEASE 3"/>
    <property type="match status" value="1"/>
</dbReference>
<dbReference type="GO" id="GO:0005654">
    <property type="term" value="C:nucleoplasm"/>
    <property type="evidence" value="ECO:0007669"/>
    <property type="project" value="TreeGrafter"/>
</dbReference>
<feature type="domain" description="DRBM" evidence="7">
    <location>
        <begin position="271"/>
        <end position="339"/>
    </location>
</feature>
<dbReference type="GO" id="GO:0004525">
    <property type="term" value="F:ribonuclease III activity"/>
    <property type="evidence" value="ECO:0007669"/>
    <property type="project" value="InterPro"/>
</dbReference>
<evidence type="ECO:0000256" key="5">
    <source>
        <dbReference type="PROSITE-ProRule" id="PRU00266"/>
    </source>
</evidence>
<dbReference type="GO" id="GO:0034475">
    <property type="term" value="P:U4 snRNA 3'-end processing"/>
    <property type="evidence" value="ECO:0007669"/>
    <property type="project" value="TreeGrafter"/>
</dbReference>
<dbReference type="GO" id="GO:0003723">
    <property type="term" value="F:RNA binding"/>
    <property type="evidence" value="ECO:0007669"/>
    <property type="project" value="UniProtKB-UniRule"/>
</dbReference>
<dbReference type="Pfam" id="PF00636">
    <property type="entry name" value="Ribonuclease_3"/>
    <property type="match status" value="1"/>
</dbReference>
<gene>
    <name evidence="9" type="ORF">BS47DRAFT_940783</name>
</gene>
<keyword evidence="2" id="KW-0255">Endonuclease</keyword>
<dbReference type="AlphaFoldDB" id="A0A9P6AZX3"/>
<dbReference type="SUPFAM" id="SSF54768">
    <property type="entry name" value="dsRNA-binding domain-like"/>
    <property type="match status" value="1"/>
</dbReference>
<keyword evidence="4 5" id="KW-0694">RNA-binding</keyword>
<evidence type="ECO:0000256" key="4">
    <source>
        <dbReference type="ARBA" id="ARBA00022884"/>
    </source>
</evidence>
<protein>
    <submittedName>
        <fullName evidence="9">Uncharacterized protein</fullName>
    </submittedName>
</protein>
<accession>A0A9P6AZX3</accession>
<dbReference type="InterPro" id="IPR000999">
    <property type="entry name" value="RNase_III_dom"/>
</dbReference>
<evidence type="ECO:0000259" key="8">
    <source>
        <dbReference type="PROSITE" id="PS50142"/>
    </source>
</evidence>
<dbReference type="PROSITE" id="PS00517">
    <property type="entry name" value="RNASE_3_1"/>
    <property type="match status" value="1"/>
</dbReference>
<dbReference type="PANTHER" id="PTHR11207">
    <property type="entry name" value="RIBONUCLEASE III"/>
    <property type="match status" value="1"/>
</dbReference>
<feature type="compositionally biased region" description="Low complexity" evidence="6">
    <location>
        <begin position="247"/>
        <end position="259"/>
    </location>
</feature>
<dbReference type="OrthoDB" id="2392202at2759"/>
<dbReference type="SMART" id="SM00535">
    <property type="entry name" value="RIBOc"/>
    <property type="match status" value="1"/>
</dbReference>
<dbReference type="Gene3D" id="1.10.1520.10">
    <property type="entry name" value="Ribonuclease III domain"/>
    <property type="match status" value="1"/>
</dbReference>
<dbReference type="PROSITE" id="PS50142">
    <property type="entry name" value="RNASE_3_2"/>
    <property type="match status" value="1"/>
</dbReference>
<evidence type="ECO:0000313" key="9">
    <source>
        <dbReference type="EMBL" id="KAF9513841.1"/>
    </source>
</evidence>
<dbReference type="Gene3D" id="3.30.160.20">
    <property type="match status" value="1"/>
</dbReference>
<dbReference type="Proteomes" id="UP000886523">
    <property type="component" value="Unassembled WGS sequence"/>
</dbReference>
<dbReference type="CDD" id="cd00593">
    <property type="entry name" value="RIBOc"/>
    <property type="match status" value="1"/>
</dbReference>
<feature type="domain" description="RNase III" evidence="8">
    <location>
        <begin position="77"/>
        <end position="203"/>
    </location>
</feature>